<organism evidence="1 2">
    <name type="scientific">Caballeronia insecticola</name>
    <dbReference type="NCBI Taxonomy" id="758793"/>
    <lineage>
        <taxon>Bacteria</taxon>
        <taxon>Pseudomonadati</taxon>
        <taxon>Pseudomonadota</taxon>
        <taxon>Betaproteobacteria</taxon>
        <taxon>Burkholderiales</taxon>
        <taxon>Burkholderiaceae</taxon>
        <taxon>Caballeronia</taxon>
    </lineage>
</organism>
<dbReference type="EMBL" id="AP013058">
    <property type="protein sequence ID" value="BAN24576.1"/>
    <property type="molecule type" value="Genomic_DNA"/>
</dbReference>
<evidence type="ECO:0000313" key="1">
    <source>
        <dbReference type="EMBL" id="BAN24576.1"/>
    </source>
</evidence>
<gene>
    <name evidence="1" type="ORF">BRPE64_ACDS28220</name>
</gene>
<accession>R4WYX6</accession>
<dbReference type="PATRIC" id="fig|758793.3.peg.2830"/>
<sequence>MLLTVPKRRRAVWAVREKRVIGWSFGASAYDAAGDQNMVSGGAMSA</sequence>
<dbReference type="AlphaFoldDB" id="R4WYX6"/>
<reference evidence="1 2" key="2">
    <citation type="journal article" date="2018" name="Int. J. Syst. Evol. Microbiol.">
        <title>Burkholderia insecticola sp. nov., a gut symbiotic bacterium of the bean bug Riptortus pedestris.</title>
        <authorList>
            <person name="Takeshita K."/>
            <person name="Tamaki H."/>
            <person name="Ohbayashi T."/>
            <person name="Meng X.-Y."/>
            <person name="Sone T."/>
            <person name="Mitani Y."/>
            <person name="Peeters C."/>
            <person name="Kikuchi Y."/>
            <person name="Vandamme P."/>
        </authorList>
    </citation>
    <scope>NUCLEOTIDE SEQUENCE [LARGE SCALE GENOMIC DNA]</scope>
    <source>
        <strain evidence="1">RPE64</strain>
    </source>
</reference>
<dbReference type="HOGENOM" id="CLU_3181130_0_0_4"/>
<dbReference type="KEGG" id="buo:BRPE64_ACDS28220"/>
<name>R4WYX6_9BURK</name>
<reference evidence="1 2" key="1">
    <citation type="journal article" date="2013" name="Genome Announc.">
        <title>Complete Genome Sequence of Burkholderia sp. Strain RPE64, Bacterial Symbiont of the Bean Bug Riptortus pedestris.</title>
        <authorList>
            <person name="Shibata T.F."/>
            <person name="Maeda T."/>
            <person name="Nikoh N."/>
            <person name="Yamaguchi K."/>
            <person name="Oshima K."/>
            <person name="Hattori M."/>
            <person name="Nishiyama T."/>
            <person name="Hasebe M."/>
            <person name="Fukatsu T."/>
            <person name="Kikuchi Y."/>
            <person name="Shigenobu S."/>
        </authorList>
    </citation>
    <scope>NUCLEOTIDE SEQUENCE [LARGE SCALE GENOMIC DNA]</scope>
</reference>
<protein>
    <submittedName>
        <fullName evidence="1">Uncharacterized protein</fullName>
    </submittedName>
</protein>
<dbReference type="STRING" id="758793.BRPE64_ACDS28220"/>
<proteinExistence type="predicted"/>
<dbReference type="Proteomes" id="UP000013966">
    <property type="component" value="Chromosome 1"/>
</dbReference>
<keyword evidence="2" id="KW-1185">Reference proteome</keyword>
<evidence type="ECO:0000313" key="2">
    <source>
        <dbReference type="Proteomes" id="UP000013966"/>
    </source>
</evidence>